<keyword evidence="1" id="KW-1133">Transmembrane helix</keyword>
<keyword evidence="3" id="KW-1185">Reference proteome</keyword>
<dbReference type="STRING" id="309800.HVO_2200"/>
<dbReference type="EMBL" id="CP001956">
    <property type="protein sequence ID" value="ADE02735.2"/>
    <property type="molecule type" value="Genomic_DNA"/>
</dbReference>
<name>D4GVD3_HALVD</name>
<dbReference type="PaxDb" id="309800-C498_06293"/>
<dbReference type="AlphaFoldDB" id="D4GVD3"/>
<dbReference type="KEGG" id="hvo:HVO_2200"/>
<proteinExistence type="predicted"/>
<feature type="transmembrane region" description="Helical" evidence="1">
    <location>
        <begin position="155"/>
        <end position="172"/>
    </location>
</feature>
<evidence type="ECO:0000256" key="1">
    <source>
        <dbReference type="SAM" id="Phobius"/>
    </source>
</evidence>
<gene>
    <name evidence="2" type="ordered locus">HVO_2200</name>
</gene>
<evidence type="ECO:0000313" key="2">
    <source>
        <dbReference type="EMBL" id="ADE02735.2"/>
    </source>
</evidence>
<organism evidence="2 3">
    <name type="scientific">Haloferax volcanii (strain ATCC 29605 / DSM 3757 / JCM 8879 / NBRC 14742 / NCIMB 2012 / VKM B-1768 / DS2)</name>
    <name type="common">Halobacterium volcanii</name>
    <dbReference type="NCBI Taxonomy" id="309800"/>
    <lineage>
        <taxon>Archaea</taxon>
        <taxon>Methanobacteriati</taxon>
        <taxon>Methanobacteriota</taxon>
        <taxon>Stenosarchaea group</taxon>
        <taxon>Halobacteria</taxon>
        <taxon>Halobacteriales</taxon>
        <taxon>Haloferacaceae</taxon>
        <taxon>Haloferax</taxon>
    </lineage>
</organism>
<sequence length="201" mass="20185">MMAPTHVAMSLALAAAVAVVAPAAAPLVVAAAVVGGVFPDLDMVVGVHRRTLHQVEAFVGGSVGFGAVAVVTGDPLAAAAATGFVAAALHCAADYLGGSSEARPWEARTDRGVYVRSLGGWVEPRRLAAYDGSPGDLALAAALSVPGLLTLGGDSRGVLLVSLAVGVIYTLVRKRVPQLSGRAPAVTAAVVALYSVLGRRR</sequence>
<dbReference type="eggNOG" id="arCOG04664">
    <property type="taxonomic scope" value="Archaea"/>
</dbReference>
<keyword evidence="1" id="KW-0812">Transmembrane</keyword>
<keyword evidence="1" id="KW-0472">Membrane</keyword>
<dbReference type="Proteomes" id="UP000008243">
    <property type="component" value="Chromosome"/>
</dbReference>
<dbReference type="EnsemblBacteria" id="ADE02735">
    <property type="protein sequence ID" value="ADE02735"/>
    <property type="gene ID" value="HVO_2200"/>
</dbReference>
<accession>D4GVD3</accession>
<reference evidence="2 3" key="1">
    <citation type="journal article" date="2010" name="PLoS ONE">
        <title>The complete genome sequence of Haloferax volcanii DS2, a model archaeon.</title>
        <authorList>
            <person name="Hartman A.L."/>
            <person name="Norais C."/>
            <person name="Badger J.H."/>
            <person name="Delmas S."/>
            <person name="Haldenby S."/>
            <person name="Madupu R."/>
            <person name="Robinson J."/>
            <person name="Khouri H."/>
            <person name="Ren Q."/>
            <person name="Lowe T.M."/>
            <person name="Maupin-Furlow J."/>
            <person name="Pohlschroder M."/>
            <person name="Daniels C."/>
            <person name="Pfeiffer F."/>
            <person name="Allers T."/>
            <person name="Eisen J.A."/>
        </authorList>
    </citation>
    <scope>NUCLEOTIDE SEQUENCE [LARGE SCALE GENOMIC DNA]</scope>
    <source>
        <strain evidence="3">ATCC 29605 / DSM 3757 / JCM 8879 / NBRC 14742 / NCIMB 2012 / VKM B-1768 / DS2</strain>
    </source>
</reference>
<evidence type="ECO:0000313" key="3">
    <source>
        <dbReference type="Proteomes" id="UP000008243"/>
    </source>
</evidence>
<protein>
    <submittedName>
        <fullName evidence="2">DUF457 family protein</fullName>
    </submittedName>
</protein>